<dbReference type="Proteomes" id="UP001227268">
    <property type="component" value="Unassembled WGS sequence"/>
</dbReference>
<name>A0ACC2VNA0_9TREE</name>
<sequence length="346" mass="37606">MAFDLAQSIDVGHLAKWAVSSHKYGFSVANLRDDNDDTFWQSEGPQPHWIDLAFPKRVMLSIRQYDLEKPNGWISIPLRPIIIDDPSLPAPLSTAENPMAGKIEVAGPPIPAFYIRVQILQNHLNGKDTHVRGLRVFGVSGTGIPLSQRVTLPILVSYSAANKPHDPRHPTSQTTAVTKRSILGHGAQIPYSTTKDAGGQRSVIPEATPSRKATPKEASLEGATRHDKSAPAAATSQTLTSLPYQRNDEEAPAPRADPTGISALSSTAPVQPQPTPRSARTAERKPHEAMDISGNDLSHDAGLDSNVDRDPLEDPLVQEALQIMEWGDDGLSGYTSVDFRMHRGIR</sequence>
<keyword evidence="2" id="KW-1185">Reference proteome</keyword>
<comment type="caution">
    <text evidence="1">The sequence shown here is derived from an EMBL/GenBank/DDBJ whole genome shotgun (WGS) entry which is preliminary data.</text>
</comment>
<organism evidence="1 2">
    <name type="scientific">Naganishia friedmannii</name>
    <dbReference type="NCBI Taxonomy" id="89922"/>
    <lineage>
        <taxon>Eukaryota</taxon>
        <taxon>Fungi</taxon>
        <taxon>Dikarya</taxon>
        <taxon>Basidiomycota</taxon>
        <taxon>Agaricomycotina</taxon>
        <taxon>Tremellomycetes</taxon>
        <taxon>Filobasidiales</taxon>
        <taxon>Filobasidiaceae</taxon>
        <taxon>Naganishia</taxon>
    </lineage>
</organism>
<reference evidence="1" key="1">
    <citation type="submission" date="2023-04" db="EMBL/GenBank/DDBJ databases">
        <title>Draft Genome sequencing of Naganishia species isolated from polar environments using Oxford Nanopore Technology.</title>
        <authorList>
            <person name="Leo P."/>
            <person name="Venkateswaran K."/>
        </authorList>
    </citation>
    <scope>NUCLEOTIDE SEQUENCE</scope>
    <source>
        <strain evidence="1">MNA-CCFEE 5423</strain>
    </source>
</reference>
<accession>A0ACC2VNA0</accession>
<protein>
    <submittedName>
        <fullName evidence="1">Uncharacterized protein</fullName>
    </submittedName>
</protein>
<evidence type="ECO:0000313" key="2">
    <source>
        <dbReference type="Proteomes" id="UP001227268"/>
    </source>
</evidence>
<proteinExistence type="predicted"/>
<dbReference type="EMBL" id="JASBWT010000011">
    <property type="protein sequence ID" value="KAJ9100581.1"/>
    <property type="molecule type" value="Genomic_DNA"/>
</dbReference>
<gene>
    <name evidence="1" type="ORF">QFC21_003625</name>
</gene>
<evidence type="ECO:0000313" key="1">
    <source>
        <dbReference type="EMBL" id="KAJ9100581.1"/>
    </source>
</evidence>